<gene>
    <name evidence="1" type="ORF">AVEN_98505_1</name>
</gene>
<sequence>MPLRMNAMHVRFSSIRRQTRDKFNVGQFSMCLFTPSCGVFTELDDKMRTLTANLIKSRDHLVEISESNWTRTKHSVGIIAFSKKEHMIFENFSEYSFPLLLDTYYSAI</sequence>
<name>A0A4Y2ETQ5_ARAVE</name>
<evidence type="ECO:0000313" key="2">
    <source>
        <dbReference type="Proteomes" id="UP000499080"/>
    </source>
</evidence>
<comment type="caution">
    <text evidence="1">The sequence shown here is derived from an EMBL/GenBank/DDBJ whole genome shotgun (WGS) entry which is preliminary data.</text>
</comment>
<organism evidence="1 2">
    <name type="scientific">Araneus ventricosus</name>
    <name type="common">Orbweaver spider</name>
    <name type="synonym">Epeira ventricosa</name>
    <dbReference type="NCBI Taxonomy" id="182803"/>
    <lineage>
        <taxon>Eukaryota</taxon>
        <taxon>Metazoa</taxon>
        <taxon>Ecdysozoa</taxon>
        <taxon>Arthropoda</taxon>
        <taxon>Chelicerata</taxon>
        <taxon>Arachnida</taxon>
        <taxon>Araneae</taxon>
        <taxon>Araneomorphae</taxon>
        <taxon>Entelegynae</taxon>
        <taxon>Araneoidea</taxon>
        <taxon>Araneidae</taxon>
        <taxon>Araneus</taxon>
    </lineage>
</organism>
<dbReference type="EMBL" id="BGPR01000683">
    <property type="protein sequence ID" value="GBM31406.1"/>
    <property type="molecule type" value="Genomic_DNA"/>
</dbReference>
<dbReference type="Proteomes" id="UP000499080">
    <property type="component" value="Unassembled WGS sequence"/>
</dbReference>
<dbReference type="AlphaFoldDB" id="A0A4Y2ETQ5"/>
<proteinExistence type="predicted"/>
<keyword evidence="2" id="KW-1185">Reference proteome</keyword>
<protein>
    <submittedName>
        <fullName evidence="1">Uncharacterized protein</fullName>
    </submittedName>
</protein>
<accession>A0A4Y2ETQ5</accession>
<evidence type="ECO:0000313" key="1">
    <source>
        <dbReference type="EMBL" id="GBM31406.1"/>
    </source>
</evidence>
<reference evidence="1 2" key="1">
    <citation type="journal article" date="2019" name="Sci. Rep.">
        <title>Orb-weaving spider Araneus ventricosus genome elucidates the spidroin gene catalogue.</title>
        <authorList>
            <person name="Kono N."/>
            <person name="Nakamura H."/>
            <person name="Ohtoshi R."/>
            <person name="Moran D.A.P."/>
            <person name="Shinohara A."/>
            <person name="Yoshida Y."/>
            <person name="Fujiwara M."/>
            <person name="Mori M."/>
            <person name="Tomita M."/>
            <person name="Arakawa K."/>
        </authorList>
    </citation>
    <scope>NUCLEOTIDE SEQUENCE [LARGE SCALE GENOMIC DNA]</scope>
</reference>